<sequence>MAGELQEGRWWRLLLTSSAFLRETREEWPEAEKLPSSRHSLALENSAPPLLLLSASPPVNK</sequence>
<dbReference type="EMBL" id="VSRR010022282">
    <property type="protein sequence ID" value="MPC64588.1"/>
    <property type="molecule type" value="Genomic_DNA"/>
</dbReference>
<reference evidence="1 2" key="1">
    <citation type="submission" date="2019-05" db="EMBL/GenBank/DDBJ databases">
        <title>Another draft genome of Portunus trituberculatus and its Hox gene families provides insights of decapod evolution.</title>
        <authorList>
            <person name="Jeong J.-H."/>
            <person name="Song I."/>
            <person name="Kim S."/>
            <person name="Choi T."/>
            <person name="Kim D."/>
            <person name="Ryu S."/>
            <person name="Kim W."/>
        </authorList>
    </citation>
    <scope>NUCLEOTIDE SEQUENCE [LARGE SCALE GENOMIC DNA]</scope>
    <source>
        <tissue evidence="1">Muscle</tissue>
    </source>
</reference>
<evidence type="ECO:0000313" key="1">
    <source>
        <dbReference type="EMBL" id="MPC64588.1"/>
    </source>
</evidence>
<dbReference type="AlphaFoldDB" id="A0A5B7H664"/>
<keyword evidence="2" id="KW-1185">Reference proteome</keyword>
<evidence type="ECO:0000313" key="2">
    <source>
        <dbReference type="Proteomes" id="UP000324222"/>
    </source>
</evidence>
<comment type="caution">
    <text evidence="1">The sequence shown here is derived from an EMBL/GenBank/DDBJ whole genome shotgun (WGS) entry which is preliminary data.</text>
</comment>
<name>A0A5B7H664_PORTR</name>
<protein>
    <submittedName>
        <fullName evidence="1">Uncharacterized protein</fullName>
    </submittedName>
</protein>
<accession>A0A5B7H664</accession>
<gene>
    <name evidence="1" type="ORF">E2C01_058706</name>
</gene>
<dbReference type="Proteomes" id="UP000324222">
    <property type="component" value="Unassembled WGS sequence"/>
</dbReference>
<proteinExistence type="predicted"/>
<organism evidence="1 2">
    <name type="scientific">Portunus trituberculatus</name>
    <name type="common">Swimming crab</name>
    <name type="synonym">Neptunus trituberculatus</name>
    <dbReference type="NCBI Taxonomy" id="210409"/>
    <lineage>
        <taxon>Eukaryota</taxon>
        <taxon>Metazoa</taxon>
        <taxon>Ecdysozoa</taxon>
        <taxon>Arthropoda</taxon>
        <taxon>Crustacea</taxon>
        <taxon>Multicrustacea</taxon>
        <taxon>Malacostraca</taxon>
        <taxon>Eumalacostraca</taxon>
        <taxon>Eucarida</taxon>
        <taxon>Decapoda</taxon>
        <taxon>Pleocyemata</taxon>
        <taxon>Brachyura</taxon>
        <taxon>Eubrachyura</taxon>
        <taxon>Portunoidea</taxon>
        <taxon>Portunidae</taxon>
        <taxon>Portuninae</taxon>
        <taxon>Portunus</taxon>
    </lineage>
</organism>